<dbReference type="EMBL" id="MCFG01000208">
    <property type="protein sequence ID" value="ORX78479.1"/>
    <property type="molecule type" value="Genomic_DNA"/>
</dbReference>
<evidence type="ECO:0000313" key="2">
    <source>
        <dbReference type="Proteomes" id="UP000193944"/>
    </source>
</evidence>
<name>A0A1Y1WY22_9FUNG</name>
<dbReference type="Proteomes" id="UP000193944">
    <property type="component" value="Unassembled WGS sequence"/>
</dbReference>
<organism evidence="1 2">
    <name type="scientific">Anaeromyces robustus</name>
    <dbReference type="NCBI Taxonomy" id="1754192"/>
    <lineage>
        <taxon>Eukaryota</taxon>
        <taxon>Fungi</taxon>
        <taxon>Fungi incertae sedis</taxon>
        <taxon>Chytridiomycota</taxon>
        <taxon>Chytridiomycota incertae sedis</taxon>
        <taxon>Neocallimastigomycetes</taxon>
        <taxon>Neocallimastigales</taxon>
        <taxon>Neocallimastigaceae</taxon>
        <taxon>Anaeromyces</taxon>
    </lineage>
</organism>
<reference evidence="1 2" key="2">
    <citation type="submission" date="2016-08" db="EMBL/GenBank/DDBJ databases">
        <title>Pervasive Adenine N6-methylation of Active Genes in Fungi.</title>
        <authorList>
            <consortium name="DOE Joint Genome Institute"/>
            <person name="Mondo S.J."/>
            <person name="Dannebaum R.O."/>
            <person name="Kuo R.C."/>
            <person name="Labutti K."/>
            <person name="Haridas S."/>
            <person name="Kuo A."/>
            <person name="Salamov A."/>
            <person name="Ahrendt S.R."/>
            <person name="Lipzen A."/>
            <person name="Sullivan W."/>
            <person name="Andreopoulos W.B."/>
            <person name="Clum A."/>
            <person name="Lindquist E."/>
            <person name="Daum C."/>
            <person name="Ramamoorthy G.K."/>
            <person name="Gryganskyi A."/>
            <person name="Culley D."/>
            <person name="Magnuson J.K."/>
            <person name="James T.Y."/>
            <person name="O'Malley M.A."/>
            <person name="Stajich J.E."/>
            <person name="Spatafora J.W."/>
            <person name="Visel A."/>
            <person name="Grigoriev I.V."/>
        </authorList>
    </citation>
    <scope>NUCLEOTIDE SEQUENCE [LARGE SCALE GENOMIC DNA]</scope>
    <source>
        <strain evidence="1 2">S4</strain>
    </source>
</reference>
<accession>A0A1Y1WY22</accession>
<keyword evidence="2" id="KW-1185">Reference proteome</keyword>
<dbReference type="AlphaFoldDB" id="A0A1Y1WY22"/>
<evidence type="ECO:0000313" key="1">
    <source>
        <dbReference type="EMBL" id="ORX78479.1"/>
    </source>
</evidence>
<proteinExistence type="predicted"/>
<comment type="caution">
    <text evidence="1">The sequence shown here is derived from an EMBL/GenBank/DDBJ whole genome shotgun (WGS) entry which is preliminary data.</text>
</comment>
<gene>
    <name evidence="1" type="ORF">BCR32DRAFT_247113</name>
</gene>
<sequence length="133" mass="15171">MSEVVKNLSQKRYNEIRRGVIIDAIDLVLNTIANQVSIDNKDKTFTVKKLTNSIELIYNLIGQLNNEKVPREILESLKPRITNKLNSTFCYKLPSKNETTKARSGKDKDSNTILFSPTIQLAVEVSYNEIKKI</sequence>
<reference evidence="1 2" key="1">
    <citation type="submission" date="2016-08" db="EMBL/GenBank/DDBJ databases">
        <title>A Parts List for Fungal Cellulosomes Revealed by Comparative Genomics.</title>
        <authorList>
            <consortium name="DOE Joint Genome Institute"/>
            <person name="Haitjema C.H."/>
            <person name="Gilmore S.P."/>
            <person name="Henske J.K."/>
            <person name="Solomon K.V."/>
            <person name="De Groot R."/>
            <person name="Kuo A."/>
            <person name="Mondo S.J."/>
            <person name="Salamov A.A."/>
            <person name="Labutti K."/>
            <person name="Zhao Z."/>
            <person name="Chiniquy J."/>
            <person name="Barry K."/>
            <person name="Brewer H.M."/>
            <person name="Purvine S.O."/>
            <person name="Wright A.T."/>
            <person name="Boxma B."/>
            <person name="Van Alen T."/>
            <person name="Hackstein J.H."/>
            <person name="Baker S.E."/>
            <person name="Grigoriev I.V."/>
            <person name="O'Malley M.A."/>
        </authorList>
    </citation>
    <scope>NUCLEOTIDE SEQUENCE [LARGE SCALE GENOMIC DNA]</scope>
    <source>
        <strain evidence="1 2">S4</strain>
    </source>
</reference>
<protein>
    <submittedName>
        <fullName evidence="1">Uncharacterized protein</fullName>
    </submittedName>
</protein>
<dbReference type="OrthoDB" id="10355281at2759"/>